<dbReference type="EMBL" id="CP001736">
    <property type="protein sequence ID" value="ADB34276.1"/>
    <property type="molecule type" value="Genomic_DNA"/>
</dbReference>
<dbReference type="HOGENOM" id="CLU_108054_0_1_11"/>
<proteinExistence type="predicted"/>
<dbReference type="CDD" id="cd06587">
    <property type="entry name" value="VOC"/>
    <property type="match status" value="1"/>
</dbReference>
<sequence>MSVTLEQIAVDCSDVLALATFWANVLETEVEAGSNEYAATVQRTAGGPAMMFLKVPEQPSGTKNRLHFDLASTDWAAEVDRLVSLGAKRHGEFTEYGVHWVTLTDPEGNVFDLAEAH</sequence>
<name>D2PL21_KRIFD</name>
<dbReference type="InterPro" id="IPR029068">
    <property type="entry name" value="Glyas_Bleomycin-R_OHBP_Dase"/>
</dbReference>
<keyword evidence="3" id="KW-1185">Reference proteome</keyword>
<dbReference type="PROSITE" id="PS51819">
    <property type="entry name" value="VOC"/>
    <property type="match status" value="1"/>
</dbReference>
<dbReference type="PANTHER" id="PTHR35908:SF1">
    <property type="entry name" value="CONSERVED PROTEIN"/>
    <property type="match status" value="1"/>
</dbReference>
<dbReference type="Proteomes" id="UP000007967">
    <property type="component" value="Chromosome"/>
</dbReference>
<reference evidence="3" key="1">
    <citation type="submission" date="2009-09" db="EMBL/GenBank/DDBJ databases">
        <title>The complete genome of Kribbella flavida DSM 17836.</title>
        <authorList>
            <consortium name="US DOE Joint Genome Institute (JGI-PGF)"/>
            <person name="Lucas S."/>
            <person name="Copeland A."/>
            <person name="Lapidus A."/>
            <person name="Glavina del Rio T."/>
            <person name="Dalin E."/>
            <person name="Tice H."/>
            <person name="Bruce D."/>
            <person name="Goodwin L."/>
            <person name="Pitluck S."/>
            <person name="Kyrpides N."/>
            <person name="Mavromatis K."/>
            <person name="Ivanova N."/>
            <person name="Saunders E."/>
            <person name="Brettin T."/>
            <person name="Detter J.C."/>
            <person name="Han C."/>
            <person name="Larimer F."/>
            <person name="Land M."/>
            <person name="Hauser L."/>
            <person name="Markowitz V."/>
            <person name="Cheng J.-F."/>
            <person name="Hugenholtz P."/>
            <person name="Woyke T."/>
            <person name="Wu D."/>
            <person name="Pukall R."/>
            <person name="Klenk H.-P."/>
            <person name="Eisen J.A."/>
        </authorList>
    </citation>
    <scope>NUCLEOTIDE SEQUENCE [LARGE SCALE GENOMIC DNA]</scope>
    <source>
        <strain evidence="3">DSM 17836 / JCM 10339 / NBRC 14399</strain>
    </source>
</reference>
<evidence type="ECO:0000313" key="2">
    <source>
        <dbReference type="EMBL" id="ADB34276.1"/>
    </source>
</evidence>
<protein>
    <recommendedName>
        <fullName evidence="1">VOC domain-containing protein</fullName>
    </recommendedName>
</protein>
<dbReference type="RefSeq" id="WP_012922830.1">
    <property type="nucleotide sequence ID" value="NC_013729.1"/>
</dbReference>
<dbReference type="PANTHER" id="PTHR35908">
    <property type="entry name" value="HYPOTHETICAL FUSION PROTEIN"/>
    <property type="match status" value="1"/>
</dbReference>
<accession>D2PL21</accession>
<dbReference type="InterPro" id="IPR037523">
    <property type="entry name" value="VOC_core"/>
</dbReference>
<organism evidence="2 3">
    <name type="scientific">Kribbella flavida (strain DSM 17836 / JCM 10339 / NBRC 14399)</name>
    <dbReference type="NCBI Taxonomy" id="479435"/>
    <lineage>
        <taxon>Bacteria</taxon>
        <taxon>Bacillati</taxon>
        <taxon>Actinomycetota</taxon>
        <taxon>Actinomycetes</taxon>
        <taxon>Propionibacteriales</taxon>
        <taxon>Kribbellaceae</taxon>
        <taxon>Kribbella</taxon>
    </lineage>
</organism>
<evidence type="ECO:0000313" key="3">
    <source>
        <dbReference type="Proteomes" id="UP000007967"/>
    </source>
</evidence>
<dbReference type="STRING" id="479435.Kfla_5262"/>
<evidence type="ECO:0000259" key="1">
    <source>
        <dbReference type="PROSITE" id="PS51819"/>
    </source>
</evidence>
<dbReference type="AlphaFoldDB" id="D2PL21"/>
<dbReference type="Gene3D" id="3.10.180.10">
    <property type="entry name" value="2,3-Dihydroxybiphenyl 1,2-Dioxygenase, domain 1"/>
    <property type="match status" value="1"/>
</dbReference>
<reference evidence="2 3" key="2">
    <citation type="journal article" date="2010" name="Stand. Genomic Sci.">
        <title>Complete genome sequence of Kribbella flavida type strain (IFO 14399).</title>
        <authorList>
            <person name="Pukall R."/>
            <person name="Lapidus A."/>
            <person name="Glavina Del Rio T."/>
            <person name="Copeland A."/>
            <person name="Tice H."/>
            <person name="Cheng J.-F."/>
            <person name="Lucas S."/>
            <person name="Chen F."/>
            <person name="Nolan M."/>
            <person name="LaButti K."/>
            <person name="Pati A."/>
            <person name="Ivanova N."/>
            <person name="Mavrommatis K."/>
            <person name="Mikhailova N."/>
            <person name="Pitluck S."/>
            <person name="Bruce D."/>
            <person name="Goodwin L."/>
            <person name="Land M."/>
            <person name="Hauser L."/>
            <person name="Chang Y.-J."/>
            <person name="Jeffries C.D."/>
            <person name="Chen A."/>
            <person name="Palaniappan K."/>
            <person name="Chain P."/>
            <person name="Rohde M."/>
            <person name="Goeker M."/>
            <person name="Bristow J."/>
            <person name="Eisen J.A."/>
            <person name="Markowitz V."/>
            <person name="Hugenholtz P."/>
            <person name="Kyrpides N.C."/>
            <person name="Klenk H.-P."/>
            <person name="Brettin T."/>
        </authorList>
    </citation>
    <scope>NUCLEOTIDE SEQUENCE [LARGE SCALE GENOMIC DNA]</scope>
    <source>
        <strain evidence="3">DSM 17836 / JCM 10339 / NBRC 14399</strain>
    </source>
</reference>
<dbReference type="eggNOG" id="COG0346">
    <property type="taxonomic scope" value="Bacteria"/>
</dbReference>
<dbReference type="OrthoDB" id="3823476at2"/>
<gene>
    <name evidence="2" type="ordered locus">Kfla_5262</name>
</gene>
<dbReference type="SUPFAM" id="SSF54593">
    <property type="entry name" value="Glyoxalase/Bleomycin resistance protein/Dihydroxybiphenyl dioxygenase"/>
    <property type="match status" value="1"/>
</dbReference>
<dbReference type="Pfam" id="PF18029">
    <property type="entry name" value="Glyoxalase_6"/>
    <property type="match status" value="1"/>
</dbReference>
<dbReference type="KEGG" id="kfl:Kfla_5262"/>
<dbReference type="InterPro" id="IPR041581">
    <property type="entry name" value="Glyoxalase_6"/>
</dbReference>
<feature type="domain" description="VOC" evidence="1">
    <location>
        <begin position="4"/>
        <end position="116"/>
    </location>
</feature>